<dbReference type="Pfam" id="PF00176">
    <property type="entry name" value="SNF2-rel_dom"/>
    <property type="match status" value="1"/>
</dbReference>
<dbReference type="InterPro" id="IPR000330">
    <property type="entry name" value="SNF2_N"/>
</dbReference>
<name>A0AAJ0F401_9PEZI</name>
<protein>
    <recommendedName>
        <fullName evidence="5">Helicase C-terminal domain-containing protein</fullName>
    </recommendedName>
</protein>
<feature type="region of interest" description="Disordered" evidence="4">
    <location>
        <begin position="335"/>
        <end position="354"/>
    </location>
</feature>
<dbReference type="Proteomes" id="UP001239445">
    <property type="component" value="Unassembled WGS sequence"/>
</dbReference>
<dbReference type="Pfam" id="PF00271">
    <property type="entry name" value="Helicase_C"/>
    <property type="match status" value="1"/>
</dbReference>
<proteinExistence type="predicted"/>
<accession>A0AAJ0F401</accession>
<dbReference type="GO" id="GO:0005634">
    <property type="term" value="C:nucleus"/>
    <property type="evidence" value="ECO:0007669"/>
    <property type="project" value="TreeGrafter"/>
</dbReference>
<gene>
    <name evidence="6" type="ORF">QBC47DRAFT_48633</name>
</gene>
<evidence type="ECO:0000256" key="2">
    <source>
        <dbReference type="ARBA" id="ARBA00022801"/>
    </source>
</evidence>
<dbReference type="GO" id="GO:0006281">
    <property type="term" value="P:DNA repair"/>
    <property type="evidence" value="ECO:0007669"/>
    <property type="project" value="TreeGrafter"/>
</dbReference>
<dbReference type="SUPFAM" id="SSF52540">
    <property type="entry name" value="P-loop containing nucleoside triphosphate hydrolases"/>
    <property type="match status" value="2"/>
</dbReference>
<dbReference type="InterPro" id="IPR001650">
    <property type="entry name" value="Helicase_C-like"/>
</dbReference>
<evidence type="ECO:0000259" key="5">
    <source>
        <dbReference type="PROSITE" id="PS51194"/>
    </source>
</evidence>
<comment type="caution">
    <text evidence="6">The sequence shown here is derived from an EMBL/GenBank/DDBJ whole genome shotgun (WGS) entry which is preliminary data.</text>
</comment>
<keyword evidence="1" id="KW-0547">Nucleotide-binding</keyword>
<organism evidence="6 7">
    <name type="scientific">Echria macrotheca</name>
    <dbReference type="NCBI Taxonomy" id="438768"/>
    <lineage>
        <taxon>Eukaryota</taxon>
        <taxon>Fungi</taxon>
        <taxon>Dikarya</taxon>
        <taxon>Ascomycota</taxon>
        <taxon>Pezizomycotina</taxon>
        <taxon>Sordariomycetes</taxon>
        <taxon>Sordariomycetidae</taxon>
        <taxon>Sordariales</taxon>
        <taxon>Schizotheciaceae</taxon>
        <taxon>Echria</taxon>
    </lineage>
</organism>
<dbReference type="Gene3D" id="3.40.50.300">
    <property type="entry name" value="P-loop containing nucleotide triphosphate hydrolases"/>
    <property type="match status" value="2"/>
</dbReference>
<evidence type="ECO:0000256" key="3">
    <source>
        <dbReference type="ARBA" id="ARBA00022840"/>
    </source>
</evidence>
<evidence type="ECO:0000256" key="1">
    <source>
        <dbReference type="ARBA" id="ARBA00022741"/>
    </source>
</evidence>
<evidence type="ECO:0000256" key="4">
    <source>
        <dbReference type="SAM" id="MobiDB-lite"/>
    </source>
</evidence>
<dbReference type="GO" id="GO:0005524">
    <property type="term" value="F:ATP binding"/>
    <property type="evidence" value="ECO:0007669"/>
    <property type="project" value="UniProtKB-KW"/>
</dbReference>
<sequence length="951" mass="105354">MGKKLPSAVQTRLSTHRAGCRKLMTLYINFKRPGSNASWAKRLIEFTASTDGQKRDAVLTPTSYPWTEIQRWLTWRLDYNTEEEMIMYGRGKSETVEIEREATFHDILKKIAISSPVLPNGHVYFTIRPKVALQELAIEVDETEISDSELDSGELPQSIDSTSGVGGGHVHSDVLEICSVPNPPDLRASMSHATVPELDQANGTQYETRETLDDDYGALDNTIVDTYLGSFNAGDTEEQWGECMKFFLIDAKSYAKAPSQTATKRVPFVKLPGMSVGLFDYQLMGVFNLLRLPLRGGPGGFLSDEQGLGKTVEMLGLIALVNGLRKCKAEVLSAREDSNAHKTKHNRPGTSSKACPSDRRYGFRCYCYYTPTQELADNLEDGPSIVITPSRNCHQVLQEAKSKLDLTTFKVRLHHETAKKQDILTPAEIRSLTTGSASSRGGDMNSYAIITPPPITGRSSGSRGFDTLVGKTPGRKTGERCVPGLVLLDECHEYVHGEDGETHQNAAWLESWLKPPQREHRKRTPLVYFVSGTPMGESPGDIRPAISILQSVQVKAWPELGDPTASLDEITATYNILHAAQSRGVPVDPQDILQYRRRLNRILERTMVRRLGTDTFRGVPLTRLGRMRVDIVDHDIPGQFAADVQLLADETATRLQRELEKQDTHDIHQLLRSNTGKGALEHLLLAASFPRIASSIVDREFTFSPSELADELTVAGQDVTKTRYFANVPRWAKHSPKIATIDGTVTMMLTDKSRIEGESSHAKKLVVFCPLEAEALLVYAHLLVRKTTGKQAKGAVVLKPVFINSVMTQSERDAILDQFLAVGNAPPNVLVAPISLAGTGLNLQRAKYSIVTGPAWTKRDNQQAFYRIHRVGQKQKTQLQLLTARWNPAERIVLAHHAGKTAPVEEMWTVRNGIVGVDNDGLVERHQAISNDQETPSGEVHAGPYQITTLK</sequence>
<evidence type="ECO:0000313" key="7">
    <source>
        <dbReference type="Proteomes" id="UP001239445"/>
    </source>
</evidence>
<dbReference type="InterPro" id="IPR027417">
    <property type="entry name" value="P-loop_NTPase"/>
</dbReference>
<dbReference type="GO" id="GO:0016787">
    <property type="term" value="F:hydrolase activity"/>
    <property type="evidence" value="ECO:0007669"/>
    <property type="project" value="UniProtKB-KW"/>
</dbReference>
<dbReference type="AlphaFoldDB" id="A0AAJ0F401"/>
<dbReference type="InterPro" id="IPR050628">
    <property type="entry name" value="SNF2_RAD54_helicase_TF"/>
</dbReference>
<feature type="region of interest" description="Disordered" evidence="4">
    <location>
        <begin position="929"/>
        <end position="951"/>
    </location>
</feature>
<feature type="domain" description="Helicase C-terminal" evidence="5">
    <location>
        <begin position="749"/>
        <end position="937"/>
    </location>
</feature>
<keyword evidence="7" id="KW-1185">Reference proteome</keyword>
<dbReference type="EMBL" id="MU839838">
    <property type="protein sequence ID" value="KAK1752832.1"/>
    <property type="molecule type" value="Genomic_DNA"/>
</dbReference>
<dbReference type="GO" id="GO:0008094">
    <property type="term" value="F:ATP-dependent activity, acting on DNA"/>
    <property type="evidence" value="ECO:0007669"/>
    <property type="project" value="TreeGrafter"/>
</dbReference>
<reference evidence="6" key="1">
    <citation type="submission" date="2023-06" db="EMBL/GenBank/DDBJ databases">
        <title>Genome-scale phylogeny and comparative genomics of the fungal order Sordariales.</title>
        <authorList>
            <consortium name="Lawrence Berkeley National Laboratory"/>
            <person name="Hensen N."/>
            <person name="Bonometti L."/>
            <person name="Westerberg I."/>
            <person name="Brannstrom I.O."/>
            <person name="Guillou S."/>
            <person name="Cros-Aarteil S."/>
            <person name="Calhoun S."/>
            <person name="Haridas S."/>
            <person name="Kuo A."/>
            <person name="Mondo S."/>
            <person name="Pangilinan J."/>
            <person name="Riley R."/>
            <person name="Labutti K."/>
            <person name="Andreopoulos B."/>
            <person name="Lipzen A."/>
            <person name="Chen C."/>
            <person name="Yanf M."/>
            <person name="Daum C."/>
            <person name="Ng V."/>
            <person name="Clum A."/>
            <person name="Steindorff A."/>
            <person name="Ohm R."/>
            <person name="Martin F."/>
            <person name="Silar P."/>
            <person name="Natvig D."/>
            <person name="Lalanne C."/>
            <person name="Gautier V."/>
            <person name="Ament-Velasquez S.L."/>
            <person name="Kruys A."/>
            <person name="Hutchinson M.I."/>
            <person name="Powell A.J."/>
            <person name="Barry K."/>
            <person name="Miller A.N."/>
            <person name="Grigoriev I.V."/>
            <person name="Debuchy R."/>
            <person name="Gladieux P."/>
            <person name="Thoren M.H."/>
            <person name="Johannesson H."/>
        </authorList>
    </citation>
    <scope>NUCLEOTIDE SEQUENCE</scope>
    <source>
        <strain evidence="6">PSN4</strain>
    </source>
</reference>
<evidence type="ECO:0000313" key="6">
    <source>
        <dbReference type="EMBL" id="KAK1752832.1"/>
    </source>
</evidence>
<dbReference type="PANTHER" id="PTHR45626">
    <property type="entry name" value="TRANSCRIPTION TERMINATION FACTOR 2-RELATED"/>
    <property type="match status" value="1"/>
</dbReference>
<keyword evidence="3" id="KW-0067">ATP-binding</keyword>
<dbReference type="PROSITE" id="PS51194">
    <property type="entry name" value="HELICASE_CTER"/>
    <property type="match status" value="1"/>
</dbReference>
<keyword evidence="2" id="KW-0378">Hydrolase</keyword>